<evidence type="ECO:0000313" key="4">
    <source>
        <dbReference type="EMBL" id="GAA1879753.1"/>
    </source>
</evidence>
<dbReference type="NCBIfam" id="NF006119">
    <property type="entry name" value="PRK08264.1-5"/>
    <property type="match status" value="1"/>
</dbReference>
<evidence type="ECO:0000256" key="2">
    <source>
        <dbReference type="ARBA" id="ARBA00023002"/>
    </source>
</evidence>
<name>A0ABN2NSB3_9PSEU</name>
<dbReference type="SUPFAM" id="SSF51735">
    <property type="entry name" value="NAD(P)-binding Rossmann-fold domains"/>
    <property type="match status" value="1"/>
</dbReference>
<evidence type="ECO:0000256" key="1">
    <source>
        <dbReference type="ARBA" id="ARBA00006484"/>
    </source>
</evidence>
<gene>
    <name evidence="4" type="ORF">GCM10009836_71410</name>
</gene>
<organism evidence="4 5">
    <name type="scientific">Pseudonocardia ailaonensis</name>
    <dbReference type="NCBI Taxonomy" id="367279"/>
    <lineage>
        <taxon>Bacteria</taxon>
        <taxon>Bacillati</taxon>
        <taxon>Actinomycetota</taxon>
        <taxon>Actinomycetes</taxon>
        <taxon>Pseudonocardiales</taxon>
        <taxon>Pseudonocardiaceae</taxon>
        <taxon>Pseudonocardia</taxon>
    </lineage>
</organism>
<sequence length="230" mass="23560">MDIAGSSALVTGANRGFGRALATQLVERGAKTVYAAVRDPATVTDDRLVPIRFDVTDAESVRRAAAQLGDVDLVINNAGIGGAGSLLSGDIEGGRAVLETNFFGPATVIREFAPVLGRNGGGAVVNVLSVLSWLTSPSFGAYAASKAAAWSLTNSARAELRGQGTQVLGVHVGFMDTDLIASIDAPKLDPAAVATQVLDALESGAEELLADDLSREIKSRLTGPPSALTT</sequence>
<keyword evidence="5" id="KW-1185">Reference proteome</keyword>
<dbReference type="InterPro" id="IPR002347">
    <property type="entry name" value="SDR_fam"/>
</dbReference>
<dbReference type="PRINTS" id="PR00081">
    <property type="entry name" value="GDHRDH"/>
</dbReference>
<protein>
    <submittedName>
        <fullName evidence="4">SDR family oxidoreductase</fullName>
    </submittedName>
</protein>
<evidence type="ECO:0000313" key="5">
    <source>
        <dbReference type="Proteomes" id="UP001500449"/>
    </source>
</evidence>
<dbReference type="Proteomes" id="UP001500449">
    <property type="component" value="Unassembled WGS sequence"/>
</dbReference>
<evidence type="ECO:0000256" key="3">
    <source>
        <dbReference type="RuleBase" id="RU000363"/>
    </source>
</evidence>
<dbReference type="RefSeq" id="WP_344427824.1">
    <property type="nucleotide sequence ID" value="NZ_BAAAQK010000029.1"/>
</dbReference>
<comment type="caution">
    <text evidence="4">The sequence shown here is derived from an EMBL/GenBank/DDBJ whole genome shotgun (WGS) entry which is preliminary data.</text>
</comment>
<accession>A0ABN2NSB3</accession>
<dbReference type="PROSITE" id="PS00061">
    <property type="entry name" value="ADH_SHORT"/>
    <property type="match status" value="1"/>
</dbReference>
<dbReference type="Pfam" id="PF00106">
    <property type="entry name" value="adh_short"/>
    <property type="match status" value="1"/>
</dbReference>
<dbReference type="PANTHER" id="PTHR43391">
    <property type="entry name" value="RETINOL DEHYDROGENASE-RELATED"/>
    <property type="match status" value="1"/>
</dbReference>
<dbReference type="PANTHER" id="PTHR43391:SF91">
    <property type="entry name" value="OS04G0390700 PROTEIN"/>
    <property type="match status" value="1"/>
</dbReference>
<dbReference type="Gene3D" id="3.40.50.720">
    <property type="entry name" value="NAD(P)-binding Rossmann-like Domain"/>
    <property type="match status" value="1"/>
</dbReference>
<keyword evidence="2" id="KW-0560">Oxidoreductase</keyword>
<dbReference type="EMBL" id="BAAAQK010000029">
    <property type="protein sequence ID" value="GAA1879753.1"/>
    <property type="molecule type" value="Genomic_DNA"/>
</dbReference>
<dbReference type="PRINTS" id="PR00080">
    <property type="entry name" value="SDRFAMILY"/>
</dbReference>
<comment type="similarity">
    <text evidence="1 3">Belongs to the short-chain dehydrogenases/reductases (SDR) family.</text>
</comment>
<reference evidence="4 5" key="1">
    <citation type="journal article" date="2019" name="Int. J. Syst. Evol. Microbiol.">
        <title>The Global Catalogue of Microorganisms (GCM) 10K type strain sequencing project: providing services to taxonomists for standard genome sequencing and annotation.</title>
        <authorList>
            <consortium name="The Broad Institute Genomics Platform"/>
            <consortium name="The Broad Institute Genome Sequencing Center for Infectious Disease"/>
            <person name="Wu L."/>
            <person name="Ma J."/>
        </authorList>
    </citation>
    <scope>NUCLEOTIDE SEQUENCE [LARGE SCALE GENOMIC DNA]</scope>
    <source>
        <strain evidence="4 5">JCM 16009</strain>
    </source>
</reference>
<dbReference type="InterPro" id="IPR036291">
    <property type="entry name" value="NAD(P)-bd_dom_sf"/>
</dbReference>
<proteinExistence type="inferred from homology"/>
<dbReference type="InterPro" id="IPR020904">
    <property type="entry name" value="Sc_DH/Rdtase_CS"/>
</dbReference>